<keyword evidence="6 7" id="KW-0472">Membrane</keyword>
<name>A0A364L8W6_TALAM</name>
<dbReference type="Proteomes" id="UP000249363">
    <property type="component" value="Unassembled WGS sequence"/>
</dbReference>
<comment type="caution">
    <text evidence="9">The sequence shown here is derived from an EMBL/GenBank/DDBJ whole genome shotgun (WGS) entry which is preliminary data.</text>
</comment>
<feature type="transmembrane region" description="Helical" evidence="7">
    <location>
        <begin position="175"/>
        <end position="195"/>
    </location>
</feature>
<feature type="transmembrane region" description="Helical" evidence="7">
    <location>
        <begin position="150"/>
        <end position="170"/>
    </location>
</feature>
<dbReference type="GeneID" id="63797473"/>
<dbReference type="Pfam" id="PF00324">
    <property type="entry name" value="AA_permease"/>
    <property type="match status" value="1"/>
</dbReference>
<dbReference type="GO" id="GO:0016020">
    <property type="term" value="C:membrane"/>
    <property type="evidence" value="ECO:0007669"/>
    <property type="project" value="UniProtKB-SubCell"/>
</dbReference>
<dbReference type="GO" id="GO:0015171">
    <property type="term" value="F:amino acid transmembrane transporter activity"/>
    <property type="evidence" value="ECO:0007669"/>
    <property type="project" value="TreeGrafter"/>
</dbReference>
<sequence length="533" mass="58475">MDGQKFPHVDELQSSTASHEMGIVENAPTGMRRDLSRRHINMIGLAGMIGTGLFLAAGNALAIAGPVGALIGYIFMSFLTASVALSIGELTSFMPVTGGFVRHAGKFVQPAIGAAVGWNYWYMMAVTGPAELSAAATLIDFWKPNVSPAVWYTIFILPIIIINFCGVRIYGESEVFFSMIKIILVVGLILAGIIVDCGGSPSGDYIGFRYWKDPGPFHAYLVPGNTGKFLGFWSTLISAAYAFCNIQVTALVGAETKNPRKLIPDAMKMTFWRIILFYVISIFIVGLLVPYNDPNLGNSSGTAQASPFVIAFEKAGISVLPSVINAALLTSAFSCGMAVVFLASRVLYGLAEEKQAPSIFLKMNRFGAPYVAVGVSNAFLFLVYLSLGSNSSVAFGWFVNIATIAALISWIIIEVTFLRFYYGLKVQGISRDRLPYKSPFQPYMAWMTIISLVVITLTSGYSVFLKGHWNTQSFLVSYIGIPIFLALWGVSWYFFRSPIIPLRQLDFSELTTIEMEKELAPEEKKLPWYRVLV</sequence>
<organism evidence="9 10">
    <name type="scientific">Talaromyces amestolkiae</name>
    <dbReference type="NCBI Taxonomy" id="1196081"/>
    <lineage>
        <taxon>Eukaryota</taxon>
        <taxon>Fungi</taxon>
        <taxon>Dikarya</taxon>
        <taxon>Ascomycota</taxon>
        <taxon>Pezizomycotina</taxon>
        <taxon>Eurotiomycetes</taxon>
        <taxon>Eurotiomycetidae</taxon>
        <taxon>Eurotiales</taxon>
        <taxon>Trichocomaceae</taxon>
        <taxon>Talaromyces</taxon>
        <taxon>Talaromyces sect. Talaromyces</taxon>
    </lineage>
</organism>
<dbReference type="PANTHER" id="PTHR43341">
    <property type="entry name" value="AMINO ACID PERMEASE"/>
    <property type="match status" value="1"/>
</dbReference>
<dbReference type="InterPro" id="IPR050524">
    <property type="entry name" value="APC_YAT"/>
</dbReference>
<evidence type="ECO:0000313" key="9">
    <source>
        <dbReference type="EMBL" id="RAO72247.1"/>
    </source>
</evidence>
<evidence type="ECO:0000256" key="3">
    <source>
        <dbReference type="ARBA" id="ARBA00022692"/>
    </source>
</evidence>
<feature type="transmembrane region" description="Helical" evidence="7">
    <location>
        <begin position="475"/>
        <end position="495"/>
    </location>
</feature>
<feature type="transmembrane region" description="Helical" evidence="7">
    <location>
        <begin position="443"/>
        <end position="463"/>
    </location>
</feature>
<protein>
    <recommendedName>
        <fullName evidence="8">Amino acid permease/ SLC12A domain-containing protein</fullName>
    </recommendedName>
</protein>
<evidence type="ECO:0000259" key="8">
    <source>
        <dbReference type="Pfam" id="PF00324"/>
    </source>
</evidence>
<evidence type="ECO:0000256" key="1">
    <source>
        <dbReference type="ARBA" id="ARBA00004141"/>
    </source>
</evidence>
<keyword evidence="10" id="KW-1185">Reference proteome</keyword>
<feature type="transmembrane region" description="Helical" evidence="7">
    <location>
        <begin position="111"/>
        <end position="130"/>
    </location>
</feature>
<keyword evidence="2" id="KW-0813">Transport</keyword>
<feature type="transmembrane region" description="Helical" evidence="7">
    <location>
        <begin position="230"/>
        <end position="253"/>
    </location>
</feature>
<dbReference type="AlphaFoldDB" id="A0A364L8W6"/>
<evidence type="ECO:0000256" key="5">
    <source>
        <dbReference type="ARBA" id="ARBA00022989"/>
    </source>
</evidence>
<dbReference type="Gene3D" id="1.20.1740.10">
    <property type="entry name" value="Amino acid/polyamine transporter I"/>
    <property type="match status" value="1"/>
</dbReference>
<evidence type="ECO:0000256" key="2">
    <source>
        <dbReference type="ARBA" id="ARBA00022448"/>
    </source>
</evidence>
<proteinExistence type="predicted"/>
<keyword evidence="4" id="KW-0029">Amino-acid transport</keyword>
<dbReference type="OrthoDB" id="3900342at2759"/>
<evidence type="ECO:0000313" key="10">
    <source>
        <dbReference type="Proteomes" id="UP000249363"/>
    </source>
</evidence>
<feature type="transmembrane region" description="Helical" evidence="7">
    <location>
        <begin position="70"/>
        <end position="90"/>
    </location>
</feature>
<evidence type="ECO:0000256" key="6">
    <source>
        <dbReference type="ARBA" id="ARBA00023136"/>
    </source>
</evidence>
<feature type="transmembrane region" description="Helical" evidence="7">
    <location>
        <begin position="40"/>
        <end position="64"/>
    </location>
</feature>
<feature type="domain" description="Amino acid permease/ SLC12A" evidence="8">
    <location>
        <begin position="39"/>
        <end position="497"/>
    </location>
</feature>
<dbReference type="RefSeq" id="XP_040736761.1">
    <property type="nucleotide sequence ID" value="XM_040881044.1"/>
</dbReference>
<evidence type="ECO:0000256" key="4">
    <source>
        <dbReference type="ARBA" id="ARBA00022970"/>
    </source>
</evidence>
<feature type="transmembrane region" description="Helical" evidence="7">
    <location>
        <begin position="393"/>
        <end position="422"/>
    </location>
</feature>
<keyword evidence="3 7" id="KW-0812">Transmembrane</keyword>
<gene>
    <name evidence="9" type="ORF">BHQ10_008259</name>
</gene>
<dbReference type="InterPro" id="IPR004841">
    <property type="entry name" value="AA-permease/SLC12A_dom"/>
</dbReference>
<feature type="transmembrane region" description="Helical" evidence="7">
    <location>
        <begin position="368"/>
        <end position="387"/>
    </location>
</feature>
<reference evidence="9 10" key="1">
    <citation type="journal article" date="2017" name="Biotechnol. Biofuels">
        <title>Differential beta-glucosidase expression as a function of carbon source availability in Talaromyces amestolkiae: a genomic and proteomic approach.</title>
        <authorList>
            <person name="de Eugenio L.I."/>
            <person name="Mendez-Liter J.A."/>
            <person name="Nieto-Dominguez M."/>
            <person name="Alonso L."/>
            <person name="Gil-Munoz J."/>
            <person name="Barriuso J."/>
            <person name="Prieto A."/>
            <person name="Martinez M.J."/>
        </authorList>
    </citation>
    <scope>NUCLEOTIDE SEQUENCE [LARGE SCALE GENOMIC DNA]</scope>
    <source>
        <strain evidence="9 10">CIB</strain>
    </source>
</reference>
<dbReference type="PANTHER" id="PTHR43341:SF39">
    <property type="entry name" value="AMINO ACID TRANSPORTER (EUROFUNG)-RELATED"/>
    <property type="match status" value="1"/>
</dbReference>
<evidence type="ECO:0000256" key="7">
    <source>
        <dbReference type="SAM" id="Phobius"/>
    </source>
</evidence>
<dbReference type="FunFam" id="1.20.1740.10:FF:000006">
    <property type="entry name" value="General amino acid permease"/>
    <property type="match status" value="1"/>
</dbReference>
<dbReference type="EMBL" id="MIKG01000018">
    <property type="protein sequence ID" value="RAO72247.1"/>
    <property type="molecule type" value="Genomic_DNA"/>
</dbReference>
<accession>A0A364L8W6</accession>
<feature type="transmembrane region" description="Helical" evidence="7">
    <location>
        <begin position="274"/>
        <end position="291"/>
    </location>
</feature>
<dbReference type="PIRSF" id="PIRSF006060">
    <property type="entry name" value="AA_transporter"/>
    <property type="match status" value="1"/>
</dbReference>
<feature type="transmembrane region" description="Helical" evidence="7">
    <location>
        <begin position="323"/>
        <end position="348"/>
    </location>
</feature>
<dbReference type="STRING" id="1196081.A0A364L8W6"/>
<keyword evidence="5 7" id="KW-1133">Transmembrane helix</keyword>
<comment type="subcellular location">
    <subcellularLocation>
        <location evidence="1">Membrane</location>
        <topology evidence="1">Multi-pass membrane protein</topology>
    </subcellularLocation>
</comment>